<protein>
    <recommendedName>
        <fullName evidence="8 9">1,4-dihydroxy-2-naphthoate octaprenyltransferase</fullName>
        <shortName evidence="8">DHNA-octaprenyltransferase</shortName>
        <ecNumber evidence="8 9">2.5.1.74</ecNumber>
    </recommendedName>
</protein>
<sequence>MKLKYWISAARIHTLPLSLSGITLSFFISQSRKNVSIITYILSITTALLLQILANFANDYGDSITGVDNFRRIGPKRTIQCGLISLSEMKKAIFIFSVLSFFSGLFLLFQTILWKNILIFFIYFLGILVCIYSSIRYSIGSRPYGYITGMGDLFVMIFFGILSVEGSYFLYTHILSMDIFFLSLSIGFLNVGVLNLNNMRDLDNDRENKKYTIPVWLGIEYAKLYHTFIILISIFLGGYFIFLNKKTVCQCFFFIFIFIFLILHVRNIIFIKENKIFDLELKKLVILIFLYGFSIGICFLN</sequence>
<feature type="transmembrane region" description="Helical" evidence="8">
    <location>
        <begin position="35"/>
        <end position="54"/>
    </location>
</feature>
<dbReference type="InterPro" id="IPR026046">
    <property type="entry name" value="UBIAD1"/>
</dbReference>
<feature type="transmembrane region" description="Helical" evidence="8">
    <location>
        <begin position="92"/>
        <end position="109"/>
    </location>
</feature>
<dbReference type="OrthoDB" id="9767568at2"/>
<dbReference type="PANTHER" id="PTHR13929:SF0">
    <property type="entry name" value="UBIA PRENYLTRANSFERASE DOMAIN-CONTAINING PROTEIN 1"/>
    <property type="match status" value="1"/>
</dbReference>
<feature type="transmembrane region" description="Helical" evidence="8">
    <location>
        <begin position="283"/>
        <end position="300"/>
    </location>
</feature>
<accession>A0A224AKF7</accession>
<dbReference type="CDD" id="cd13962">
    <property type="entry name" value="PT_UbiA_UBIAD1"/>
    <property type="match status" value="1"/>
</dbReference>
<dbReference type="AlphaFoldDB" id="A0A224AKF7"/>
<evidence type="ECO:0000256" key="3">
    <source>
        <dbReference type="ARBA" id="ARBA00022475"/>
    </source>
</evidence>
<name>A0A224AKF7_9FLAO</name>
<keyword evidence="11" id="KW-1185">Reference proteome</keyword>
<evidence type="ECO:0000256" key="7">
    <source>
        <dbReference type="ARBA" id="ARBA00023136"/>
    </source>
</evidence>
<comment type="pathway">
    <text evidence="8">Quinol/quinone metabolism; menaquinone biosynthesis; menaquinol from 1,4-dihydroxy-2-naphthoate: step 1/2.</text>
</comment>
<gene>
    <name evidence="8 10" type="primary">menA</name>
    <name evidence="10" type="ORF">STAT_371</name>
</gene>
<evidence type="ECO:0000256" key="2">
    <source>
        <dbReference type="ARBA" id="ARBA00022428"/>
    </source>
</evidence>
<proteinExistence type="inferred from homology"/>
<dbReference type="GO" id="GO:0005886">
    <property type="term" value="C:plasma membrane"/>
    <property type="evidence" value="ECO:0007669"/>
    <property type="project" value="UniProtKB-SubCell"/>
</dbReference>
<reference evidence="10 11" key="1">
    <citation type="submission" date="2014-06" db="EMBL/GenBank/DDBJ databases">
        <title>Genome sequence of the intracellular symbiont Blattabacterium cuenoti, strain STAT from the wood feeding cockroach Salganea taiwanensis taiwanensis.</title>
        <authorList>
            <person name="Kinjo Y."/>
            <person name="Ohkuma M."/>
            <person name="Tokuda G."/>
        </authorList>
    </citation>
    <scope>NUCLEOTIDE SEQUENCE [LARGE SCALE GENOMIC DNA]</scope>
    <source>
        <strain evidence="10 11">STAT</strain>
    </source>
</reference>
<feature type="transmembrane region" description="Helical" evidence="8">
    <location>
        <begin position="116"/>
        <end position="137"/>
    </location>
</feature>
<comment type="catalytic activity">
    <reaction evidence="8">
        <text>an all-trans-polyprenyl diphosphate + 1,4-dihydroxy-2-naphthoate + H(+) = a 2-demethylmenaquinol + CO2 + diphosphate</text>
        <dbReference type="Rhea" id="RHEA:26478"/>
        <dbReference type="Rhea" id="RHEA-COMP:9563"/>
        <dbReference type="Rhea" id="RHEA-COMP:9564"/>
        <dbReference type="ChEBI" id="CHEBI:11173"/>
        <dbReference type="ChEBI" id="CHEBI:15378"/>
        <dbReference type="ChEBI" id="CHEBI:16526"/>
        <dbReference type="ChEBI" id="CHEBI:33019"/>
        <dbReference type="ChEBI" id="CHEBI:55437"/>
        <dbReference type="ChEBI" id="CHEBI:58914"/>
        <dbReference type="EC" id="2.5.1.74"/>
    </reaction>
</comment>
<dbReference type="NCBIfam" id="TIGR00751">
    <property type="entry name" value="menA"/>
    <property type="match status" value="1"/>
</dbReference>
<keyword evidence="3 8" id="KW-1003">Cell membrane</keyword>
<comment type="function">
    <text evidence="8">Conversion of 1,4-dihydroxy-2-naphthoate (DHNA) to demethylmenaquinone (DMK).</text>
</comment>
<keyword evidence="2 8" id="KW-0474">Menaquinone biosynthesis</keyword>
<dbReference type="Proteomes" id="UP000263619">
    <property type="component" value="Chromosome"/>
</dbReference>
<keyword evidence="6 8" id="KW-1133">Transmembrane helix</keyword>
<dbReference type="InterPro" id="IPR000537">
    <property type="entry name" value="UbiA_prenyltransferase"/>
</dbReference>
<evidence type="ECO:0000313" key="10">
    <source>
        <dbReference type="EMBL" id="BBA17289.1"/>
    </source>
</evidence>
<organism evidence="10 11">
    <name type="scientific">Blattabacterium cuenoti STAT</name>
    <dbReference type="NCBI Taxonomy" id="1457030"/>
    <lineage>
        <taxon>Bacteria</taxon>
        <taxon>Pseudomonadati</taxon>
        <taxon>Bacteroidota</taxon>
        <taxon>Flavobacteriia</taxon>
        <taxon>Flavobacteriales</taxon>
        <taxon>Blattabacteriaceae</taxon>
        <taxon>Blattabacterium</taxon>
    </lineage>
</organism>
<evidence type="ECO:0000256" key="1">
    <source>
        <dbReference type="ARBA" id="ARBA00004141"/>
    </source>
</evidence>
<keyword evidence="4 8" id="KW-0808">Transferase</keyword>
<comment type="subcellular location">
    <subcellularLocation>
        <location evidence="8">Cell membrane</location>
        <topology evidence="8">Multi-pass membrane protein</topology>
    </subcellularLocation>
    <subcellularLocation>
        <location evidence="1">Membrane</location>
        <topology evidence="1">Multi-pass membrane protein</topology>
    </subcellularLocation>
</comment>
<evidence type="ECO:0000256" key="4">
    <source>
        <dbReference type="ARBA" id="ARBA00022679"/>
    </source>
</evidence>
<dbReference type="UniPathway" id="UPA00079">
    <property type="reaction ID" value="UER00168"/>
</dbReference>
<evidence type="ECO:0000256" key="8">
    <source>
        <dbReference type="HAMAP-Rule" id="MF_01937"/>
    </source>
</evidence>
<dbReference type="Gene3D" id="1.10.357.140">
    <property type="entry name" value="UbiA prenyltransferase"/>
    <property type="match status" value="1"/>
</dbReference>
<evidence type="ECO:0000256" key="5">
    <source>
        <dbReference type="ARBA" id="ARBA00022692"/>
    </source>
</evidence>
<keyword evidence="5 8" id="KW-0812">Transmembrane</keyword>
<dbReference type="PIRSF" id="PIRSF005355">
    <property type="entry name" value="UBIAD1"/>
    <property type="match status" value="1"/>
</dbReference>
<dbReference type="GO" id="GO:0009234">
    <property type="term" value="P:menaquinone biosynthetic process"/>
    <property type="evidence" value="ECO:0007669"/>
    <property type="project" value="UniProtKB-UniRule"/>
</dbReference>
<dbReference type="InterPro" id="IPR044878">
    <property type="entry name" value="UbiA_sf"/>
</dbReference>
<evidence type="ECO:0000256" key="9">
    <source>
        <dbReference type="NCBIfam" id="TIGR00751"/>
    </source>
</evidence>
<comment type="similarity">
    <text evidence="8">Belongs to the MenA family. Type 1 subfamily.</text>
</comment>
<dbReference type="HAMAP" id="MF_01937">
    <property type="entry name" value="MenA_1"/>
    <property type="match status" value="1"/>
</dbReference>
<dbReference type="PANTHER" id="PTHR13929">
    <property type="entry name" value="1,4-DIHYDROXY-2-NAPHTHOATE OCTAPRENYLTRANSFERASE"/>
    <property type="match status" value="1"/>
</dbReference>
<dbReference type="EC" id="2.5.1.74" evidence="8 9"/>
<feature type="transmembrane region" description="Helical" evidence="8">
    <location>
        <begin position="224"/>
        <end position="244"/>
    </location>
</feature>
<dbReference type="InterPro" id="IPR004657">
    <property type="entry name" value="MenA"/>
</dbReference>
<feature type="transmembrane region" description="Helical" evidence="8">
    <location>
        <begin position="174"/>
        <end position="194"/>
    </location>
</feature>
<evidence type="ECO:0000313" key="11">
    <source>
        <dbReference type="Proteomes" id="UP000263619"/>
    </source>
</evidence>
<dbReference type="GO" id="GO:0046428">
    <property type="term" value="F:1,4-dihydroxy-2-naphthoate polyprenyltransferase activity"/>
    <property type="evidence" value="ECO:0007669"/>
    <property type="project" value="UniProtKB-UniRule"/>
</dbReference>
<feature type="transmembrane region" description="Helical" evidence="8">
    <location>
        <begin position="6"/>
        <end position="28"/>
    </location>
</feature>
<dbReference type="EMBL" id="AP014608">
    <property type="protein sequence ID" value="BBA17289.1"/>
    <property type="molecule type" value="Genomic_DNA"/>
</dbReference>
<evidence type="ECO:0000256" key="6">
    <source>
        <dbReference type="ARBA" id="ARBA00022989"/>
    </source>
</evidence>
<dbReference type="RefSeq" id="WP_119305548.1">
    <property type="nucleotide sequence ID" value="NZ_AP014608.1"/>
</dbReference>
<dbReference type="Pfam" id="PF01040">
    <property type="entry name" value="UbiA"/>
    <property type="match status" value="1"/>
</dbReference>
<keyword evidence="7 8" id="KW-0472">Membrane</keyword>
<feature type="transmembrane region" description="Helical" evidence="8">
    <location>
        <begin position="251"/>
        <end position="271"/>
    </location>
</feature>
<dbReference type="GO" id="GO:0042371">
    <property type="term" value="P:vitamin K biosynthetic process"/>
    <property type="evidence" value="ECO:0007669"/>
    <property type="project" value="TreeGrafter"/>
</dbReference>